<dbReference type="Proteomes" id="UP000032552">
    <property type="component" value="Unassembled WGS sequence"/>
</dbReference>
<keyword evidence="2" id="KW-0645">Protease</keyword>
<feature type="domain" description="Prohead serine protease" evidence="4">
    <location>
        <begin position="23"/>
        <end position="179"/>
    </location>
</feature>
<keyword evidence="3" id="KW-0378">Hydrolase</keyword>
<dbReference type="InterPro" id="IPR054613">
    <property type="entry name" value="Peptidase_S78_dom"/>
</dbReference>
<dbReference type="Pfam" id="PF04586">
    <property type="entry name" value="Peptidase_S78"/>
    <property type="match status" value="1"/>
</dbReference>
<name>A0A0C9QCT1_LACPA</name>
<dbReference type="InterPro" id="IPR006433">
    <property type="entry name" value="Prohead_protease"/>
</dbReference>
<reference evidence="6" key="1">
    <citation type="submission" date="2014-05" db="EMBL/GenBank/DDBJ databases">
        <title>Whole genome sequencing of Lactobacillus casei NRIC0644.</title>
        <authorList>
            <person name="Atarashi H."/>
            <person name="Yoshida Y."/>
            <person name="Fujimura S."/>
            <person name="Tanaka N."/>
            <person name="Shiwa Y."/>
            <person name="Yoshikawa H."/>
            <person name="Okada S."/>
            <person name="Nakagawa J."/>
        </authorList>
    </citation>
    <scope>NUCLEOTIDE SEQUENCE [LARGE SCALE GENOMIC DNA]</scope>
    <source>
        <strain evidence="6">NRIC0644</strain>
    </source>
</reference>
<evidence type="ECO:0000313" key="6">
    <source>
        <dbReference type="Proteomes" id="UP000032552"/>
    </source>
</evidence>
<dbReference type="EMBL" id="BAYM01000080">
    <property type="protein sequence ID" value="GAN36468.1"/>
    <property type="molecule type" value="Genomic_DNA"/>
</dbReference>
<evidence type="ECO:0000256" key="1">
    <source>
        <dbReference type="ARBA" id="ARBA00022612"/>
    </source>
</evidence>
<keyword evidence="1" id="KW-1188">Viral release from host cell</keyword>
<organism evidence="5 6">
    <name type="scientific">Lacticaseibacillus paracasei NRIC 0644</name>
    <dbReference type="NCBI Taxonomy" id="1435038"/>
    <lineage>
        <taxon>Bacteria</taxon>
        <taxon>Bacillati</taxon>
        <taxon>Bacillota</taxon>
        <taxon>Bacilli</taxon>
        <taxon>Lactobacillales</taxon>
        <taxon>Lactobacillaceae</taxon>
        <taxon>Lacticaseibacillus</taxon>
    </lineage>
</organism>
<accession>A0A0C9QCT1</accession>
<gene>
    <name evidence="5" type="ORF">LC0644_1057</name>
</gene>
<dbReference type="RefSeq" id="WP_052956583.1">
    <property type="nucleotide sequence ID" value="NZ_BAYM01000080.1"/>
</dbReference>
<sequence>MTKTATNAEQRTMITSNANFRAATDEADGKKYLQGYFIRFNEETNLYGNIFETISPNAVDDDIADKDVLALFDHDSAKVLGRTKAGTLTVKKDKEGVFGRVLINENDPEALSIYAKVQRGDVRSASFGFFMDPDTQKVESRDDGTLHTVVTQADVYEISVVTFPAYPTTEITARKRSLAILAKDRFDTRKQQLIERIKGGKH</sequence>
<evidence type="ECO:0000256" key="3">
    <source>
        <dbReference type="ARBA" id="ARBA00022801"/>
    </source>
</evidence>
<dbReference type="AlphaFoldDB" id="A0A0C9QCT1"/>
<evidence type="ECO:0000256" key="2">
    <source>
        <dbReference type="ARBA" id="ARBA00022670"/>
    </source>
</evidence>
<dbReference type="GO" id="GO:0008233">
    <property type="term" value="F:peptidase activity"/>
    <property type="evidence" value="ECO:0007669"/>
    <property type="project" value="UniProtKB-KW"/>
</dbReference>
<dbReference type="GO" id="GO:0006508">
    <property type="term" value="P:proteolysis"/>
    <property type="evidence" value="ECO:0007669"/>
    <property type="project" value="UniProtKB-KW"/>
</dbReference>
<comment type="caution">
    <text evidence="5">The sequence shown here is derived from an EMBL/GenBank/DDBJ whole genome shotgun (WGS) entry which is preliminary data.</text>
</comment>
<evidence type="ECO:0000313" key="5">
    <source>
        <dbReference type="EMBL" id="GAN36468.1"/>
    </source>
</evidence>
<evidence type="ECO:0000259" key="4">
    <source>
        <dbReference type="Pfam" id="PF04586"/>
    </source>
</evidence>
<dbReference type="NCBIfam" id="TIGR01543">
    <property type="entry name" value="proheadase_HK97"/>
    <property type="match status" value="1"/>
</dbReference>
<proteinExistence type="predicted"/>
<protein>
    <recommendedName>
        <fullName evidence="4">Prohead serine protease domain-containing protein</fullName>
    </recommendedName>
</protein>